<evidence type="ECO:0000313" key="1">
    <source>
        <dbReference type="EMBL" id="CAE7025679.1"/>
    </source>
</evidence>
<dbReference type="AlphaFoldDB" id="A0A6S6VXW3"/>
<gene>
    <name evidence="1" type="ORF">PTTW11_03952</name>
</gene>
<accession>A0A6S6VXW3</accession>
<name>A0A6S6VXW3_9PLEO</name>
<dbReference type="Proteomes" id="UP000472372">
    <property type="component" value="Chromosome 3"/>
</dbReference>
<proteinExistence type="predicted"/>
<sequence length="86" mass="9348">MQYHFLNILVVVLPFVGFVSAWVRPNGKCEAPPVGWGVIGNCSPADDRECIMSTTIPKTCPGCTFHSAWAGEVGDCICWFICGPRS</sequence>
<dbReference type="EMBL" id="HG992979">
    <property type="protein sequence ID" value="CAE7025679.1"/>
    <property type="molecule type" value="Genomic_DNA"/>
</dbReference>
<protein>
    <submittedName>
        <fullName evidence="1">Uncharacterized protein</fullName>
    </submittedName>
</protein>
<evidence type="ECO:0000313" key="2">
    <source>
        <dbReference type="Proteomes" id="UP000472372"/>
    </source>
</evidence>
<organism evidence="1 2">
    <name type="scientific">Pyrenophora teres f. teres</name>
    <dbReference type="NCBI Taxonomy" id="97479"/>
    <lineage>
        <taxon>Eukaryota</taxon>
        <taxon>Fungi</taxon>
        <taxon>Dikarya</taxon>
        <taxon>Ascomycota</taxon>
        <taxon>Pezizomycotina</taxon>
        <taxon>Dothideomycetes</taxon>
        <taxon>Pleosporomycetidae</taxon>
        <taxon>Pleosporales</taxon>
        <taxon>Pleosporineae</taxon>
        <taxon>Pleosporaceae</taxon>
        <taxon>Pyrenophora</taxon>
    </lineage>
</organism>
<reference evidence="1" key="1">
    <citation type="submission" date="2021-02" db="EMBL/GenBank/DDBJ databases">
        <authorList>
            <person name="Syme A R."/>
            <person name="Syme A R."/>
            <person name="Moolhuijzen P."/>
        </authorList>
    </citation>
    <scope>NUCLEOTIDE SEQUENCE</scope>
    <source>
        <strain evidence="1">W1-1</strain>
    </source>
</reference>